<dbReference type="GO" id="GO:0008360">
    <property type="term" value="P:regulation of cell shape"/>
    <property type="evidence" value="ECO:0007669"/>
    <property type="project" value="UniProtKB-UniRule"/>
</dbReference>
<evidence type="ECO:0000256" key="2">
    <source>
        <dbReference type="HAMAP-Rule" id="MF_00973"/>
    </source>
</evidence>
<dbReference type="Pfam" id="PF01933">
    <property type="entry name" value="CofD"/>
    <property type="match status" value="1"/>
</dbReference>
<reference evidence="4 5" key="1">
    <citation type="journal article" date="2015" name="MBio">
        <title>Genome-Resolved Metagenomic Analysis Reveals Roles for Candidate Phyla and Other Microbial Community Members in Biogeochemical Transformations in Oil Reservoirs.</title>
        <authorList>
            <person name="Hu P."/>
            <person name="Tom L."/>
            <person name="Singh A."/>
            <person name="Thomas B.C."/>
            <person name="Baker B.J."/>
            <person name="Piceno Y.M."/>
            <person name="Andersen G.L."/>
            <person name="Banfield J.F."/>
        </authorList>
    </citation>
    <scope>NUCLEOTIDE SEQUENCE [LARGE SCALE GENOMIC DNA]</scope>
    <source>
        <strain evidence="4">46_16</strain>
    </source>
</reference>
<evidence type="ECO:0000256" key="3">
    <source>
        <dbReference type="SAM" id="Phobius"/>
    </source>
</evidence>
<gene>
    <name evidence="4" type="ORF">XD73_1193</name>
</gene>
<dbReference type="PANTHER" id="PTHR30135">
    <property type="entry name" value="UNCHARACTERIZED PROTEIN YVCK-RELATED"/>
    <property type="match status" value="1"/>
</dbReference>
<dbReference type="Proteomes" id="UP000064249">
    <property type="component" value="Unassembled WGS sequence"/>
</dbReference>
<dbReference type="HAMAP" id="MF_00973">
    <property type="entry name" value="Gluconeogen_factor"/>
    <property type="match status" value="1"/>
</dbReference>
<dbReference type="SUPFAM" id="SSF142338">
    <property type="entry name" value="CofD-like"/>
    <property type="match status" value="1"/>
</dbReference>
<sequence>MQDKQKNIFSRLWNVLRREVQWLRPGLGFKRWLILALIGTTLLGVGLTMFILDIYRNAPETWWLPALAYLSLRFLDRPIRVIIFGGIGVTLLLIGIWGSSRSLLKPFVPPGKPVIEALDSFRRRDRGPRIVVLGGGHGLASLLRGLKEYTHNITAIVTVADDGGSSGELRKKMGVLPPGDIRNCLAALSNNEDLLSQVFQYRFASGAGLEGHSLGNLFITALTEITGSFEEAVAESGRVLAVYGQVLPSTLTDVRLLADLIDKNGNRVHVSGETQIRETEGAIQRLWLDPANTPAFPPAISAVLNADLIIIGPGSLYSSLLPNLLVRDLAEAVRASQAFKFFICNVATERGETDQFSCLDHVRSVESHVGQDIFDMVICNNHFEGKLGEDVNWVKMDKDLMAHTAVYSADLIDPIYPWRHDSKRLSKTIMDLFYERTGPLMNNNH</sequence>
<dbReference type="PATRIC" id="fig|167964.4.peg.1303"/>
<dbReference type="NCBIfam" id="TIGR01826">
    <property type="entry name" value="CofD_related"/>
    <property type="match status" value="1"/>
</dbReference>
<keyword evidence="3" id="KW-0812">Transmembrane</keyword>
<comment type="function">
    <text evidence="2">Required for morphogenesis under gluconeogenic growth conditions.</text>
</comment>
<evidence type="ECO:0000313" key="4">
    <source>
        <dbReference type="EMBL" id="KUK45931.1"/>
    </source>
</evidence>
<organism evidence="4 5">
    <name type="scientific">Anaerolinea thermophila</name>
    <dbReference type="NCBI Taxonomy" id="167964"/>
    <lineage>
        <taxon>Bacteria</taxon>
        <taxon>Bacillati</taxon>
        <taxon>Chloroflexota</taxon>
        <taxon>Anaerolineae</taxon>
        <taxon>Anaerolineales</taxon>
        <taxon>Anaerolineaceae</taxon>
        <taxon>Anaerolinea</taxon>
    </lineage>
</organism>
<comment type="caution">
    <text evidence="4">The sequence shown here is derived from an EMBL/GenBank/DDBJ whole genome shotgun (WGS) entry which is preliminary data.</text>
</comment>
<dbReference type="InterPro" id="IPR038136">
    <property type="entry name" value="CofD-like_dom_sf"/>
</dbReference>
<dbReference type="CDD" id="cd07187">
    <property type="entry name" value="YvcK_like"/>
    <property type="match status" value="1"/>
</dbReference>
<dbReference type="InterPro" id="IPR010119">
    <property type="entry name" value="Gluconeogen_factor"/>
</dbReference>
<keyword evidence="1 2" id="KW-0963">Cytoplasm</keyword>
<dbReference type="AlphaFoldDB" id="A0A101FWV0"/>
<dbReference type="GO" id="GO:0005737">
    <property type="term" value="C:cytoplasm"/>
    <property type="evidence" value="ECO:0007669"/>
    <property type="project" value="UniProtKB-SubCell"/>
</dbReference>
<keyword evidence="3" id="KW-0472">Membrane</keyword>
<name>A0A101FWV0_9CHLR</name>
<feature type="transmembrane region" description="Helical" evidence="3">
    <location>
        <begin position="79"/>
        <end position="97"/>
    </location>
</feature>
<dbReference type="GO" id="GO:0043743">
    <property type="term" value="F:LPPG:FO 2-phospho-L-lactate transferase activity"/>
    <property type="evidence" value="ECO:0007669"/>
    <property type="project" value="InterPro"/>
</dbReference>
<protein>
    <recommendedName>
        <fullName evidence="2">Putative gluconeogenesis factor</fullName>
    </recommendedName>
</protein>
<keyword evidence="3" id="KW-1133">Transmembrane helix</keyword>
<dbReference type="PANTHER" id="PTHR30135:SF3">
    <property type="entry name" value="GLUCONEOGENESIS FACTOR-RELATED"/>
    <property type="match status" value="1"/>
</dbReference>
<comment type="subcellular location">
    <subcellularLocation>
        <location evidence="2">Cytoplasm</location>
    </subcellularLocation>
</comment>
<comment type="similarity">
    <text evidence="2">Belongs to the gluconeogenesis factor family.</text>
</comment>
<evidence type="ECO:0000313" key="5">
    <source>
        <dbReference type="Proteomes" id="UP000064249"/>
    </source>
</evidence>
<proteinExistence type="inferred from homology"/>
<dbReference type="InterPro" id="IPR002882">
    <property type="entry name" value="CofD"/>
</dbReference>
<evidence type="ECO:0000256" key="1">
    <source>
        <dbReference type="ARBA" id="ARBA00022490"/>
    </source>
</evidence>
<feature type="transmembrane region" description="Helical" evidence="3">
    <location>
        <begin position="32"/>
        <end position="55"/>
    </location>
</feature>
<accession>A0A101FWV0</accession>
<dbReference type="Gene3D" id="3.40.50.10680">
    <property type="entry name" value="CofD-like domains"/>
    <property type="match status" value="1"/>
</dbReference>
<dbReference type="EMBL" id="LGFU01000110">
    <property type="protein sequence ID" value="KUK45931.1"/>
    <property type="molecule type" value="Genomic_DNA"/>
</dbReference>